<feature type="active site" description="Charge relay system" evidence="8">
    <location>
        <position position="1038"/>
    </location>
</feature>
<evidence type="ECO:0000313" key="12">
    <source>
        <dbReference type="EMBL" id="NYE74773.1"/>
    </source>
</evidence>
<dbReference type="SUPFAM" id="SSF69322">
    <property type="entry name" value="Tricorn protease domain 2"/>
    <property type="match status" value="1"/>
</dbReference>
<dbReference type="InterPro" id="IPR005151">
    <property type="entry name" value="Tail-specific_protease"/>
</dbReference>
<keyword evidence="5 7" id="KW-0378">Hydrolase</keyword>
<evidence type="ECO:0000256" key="3">
    <source>
        <dbReference type="ARBA" id="ARBA00022490"/>
    </source>
</evidence>
<evidence type="ECO:0000256" key="1">
    <source>
        <dbReference type="ARBA" id="ARBA00004496"/>
    </source>
</evidence>
<evidence type="ECO:0000256" key="5">
    <source>
        <dbReference type="ARBA" id="ARBA00022801"/>
    </source>
</evidence>
<dbReference type="GO" id="GO:0008236">
    <property type="term" value="F:serine-type peptidase activity"/>
    <property type="evidence" value="ECO:0007669"/>
    <property type="project" value="UniProtKB-UniRule"/>
</dbReference>
<dbReference type="EC" id="3.4.21.-" evidence="7"/>
<evidence type="ECO:0000256" key="8">
    <source>
        <dbReference type="PIRSR" id="PIRSR036421-1"/>
    </source>
</evidence>
<feature type="compositionally biased region" description="Basic and acidic residues" evidence="10">
    <location>
        <begin position="537"/>
        <end position="551"/>
    </location>
</feature>
<comment type="similarity">
    <text evidence="2 7">Belongs to the peptidase S41B family.</text>
</comment>
<dbReference type="InterPro" id="IPR029045">
    <property type="entry name" value="ClpP/crotonase-like_dom_sf"/>
</dbReference>
<dbReference type="PIRSF" id="PIRSF036421">
    <property type="entry name" value="Tricorn_protease"/>
    <property type="match status" value="1"/>
</dbReference>
<dbReference type="SUPFAM" id="SSF50156">
    <property type="entry name" value="PDZ domain-like"/>
    <property type="match status" value="1"/>
</dbReference>
<dbReference type="Proteomes" id="UP000569914">
    <property type="component" value="Unassembled WGS sequence"/>
</dbReference>
<gene>
    <name evidence="12" type="ORF">BKA15_006102</name>
</gene>
<evidence type="ECO:0000259" key="11">
    <source>
        <dbReference type="PROSITE" id="PS50106"/>
    </source>
</evidence>
<evidence type="ECO:0000256" key="6">
    <source>
        <dbReference type="ARBA" id="ARBA00022825"/>
    </source>
</evidence>
<dbReference type="PROSITE" id="PS50106">
    <property type="entry name" value="PDZ"/>
    <property type="match status" value="1"/>
</dbReference>
<evidence type="ECO:0000256" key="10">
    <source>
        <dbReference type="SAM" id="MobiDB-lite"/>
    </source>
</evidence>
<keyword evidence="4 7" id="KW-0645">Protease</keyword>
<dbReference type="CDD" id="cd07562">
    <property type="entry name" value="Peptidase_S41_TRI"/>
    <property type="match status" value="1"/>
</dbReference>
<organism evidence="12 13">
    <name type="scientific">Microlunatus parietis</name>
    <dbReference type="NCBI Taxonomy" id="682979"/>
    <lineage>
        <taxon>Bacteria</taxon>
        <taxon>Bacillati</taxon>
        <taxon>Actinomycetota</taxon>
        <taxon>Actinomycetes</taxon>
        <taxon>Propionibacteriales</taxon>
        <taxon>Propionibacteriaceae</taxon>
        <taxon>Microlunatus</taxon>
    </lineage>
</organism>
<dbReference type="Gene3D" id="2.30.42.10">
    <property type="match status" value="1"/>
</dbReference>
<dbReference type="SUPFAM" id="SSF52096">
    <property type="entry name" value="ClpP/crotonase"/>
    <property type="match status" value="1"/>
</dbReference>
<dbReference type="Pfam" id="PF03572">
    <property type="entry name" value="Peptidase_S41"/>
    <property type="match status" value="1"/>
</dbReference>
<dbReference type="SUPFAM" id="SSF69304">
    <property type="entry name" value="Tricorn protease N-terminal domain"/>
    <property type="match status" value="1"/>
</dbReference>
<dbReference type="InterPro" id="IPR001478">
    <property type="entry name" value="PDZ"/>
</dbReference>
<evidence type="ECO:0000256" key="4">
    <source>
        <dbReference type="ARBA" id="ARBA00022670"/>
    </source>
</evidence>
<dbReference type="AlphaFoldDB" id="A0A7Y9LFE7"/>
<feature type="site" description="Transition state stabilizer; via amide nitrogen" evidence="9">
    <location>
        <position position="981"/>
    </location>
</feature>
<feature type="domain" description="PDZ" evidence="11">
    <location>
        <begin position="761"/>
        <end position="854"/>
    </location>
</feature>
<dbReference type="InterPro" id="IPR028204">
    <property type="entry name" value="Tricorn_C1"/>
</dbReference>
<keyword evidence="6 7" id="KW-0720">Serine protease</keyword>
<accession>A0A7Y9LFE7</accession>
<dbReference type="PANTHER" id="PTHR43253:SF1">
    <property type="entry name" value="TRICORN PROTEASE HOMOLOG 2-RELATED"/>
    <property type="match status" value="1"/>
</dbReference>
<dbReference type="Gene3D" id="2.120.10.60">
    <property type="entry name" value="Tricorn protease N-terminal domain"/>
    <property type="match status" value="1"/>
</dbReference>
<evidence type="ECO:0000256" key="7">
    <source>
        <dbReference type="PIRNR" id="PIRNR036421"/>
    </source>
</evidence>
<dbReference type="Pfam" id="PF26550">
    <property type="entry name" value="Tricorn_2nd"/>
    <property type="match status" value="1"/>
</dbReference>
<dbReference type="Gene3D" id="2.130.10.10">
    <property type="entry name" value="YVTN repeat-like/Quinoprotein amine dehydrogenase"/>
    <property type="match status" value="1"/>
</dbReference>
<comment type="subcellular location">
    <subcellularLocation>
        <location evidence="1 7">Cytoplasm</location>
    </subcellularLocation>
</comment>
<comment type="function">
    <text evidence="7">Degrades oligopeptides.</text>
</comment>
<keyword evidence="13" id="KW-1185">Reference proteome</keyword>
<dbReference type="GO" id="GO:0006508">
    <property type="term" value="P:proteolysis"/>
    <property type="evidence" value="ECO:0007669"/>
    <property type="project" value="UniProtKB-UniRule"/>
</dbReference>
<dbReference type="Pfam" id="PF26549">
    <property type="entry name" value="Tricorn_N"/>
    <property type="match status" value="1"/>
</dbReference>
<dbReference type="InterPro" id="IPR036034">
    <property type="entry name" value="PDZ_sf"/>
</dbReference>
<reference evidence="12 13" key="1">
    <citation type="submission" date="2020-07" db="EMBL/GenBank/DDBJ databases">
        <title>Sequencing the genomes of 1000 actinobacteria strains.</title>
        <authorList>
            <person name="Klenk H.-P."/>
        </authorList>
    </citation>
    <scope>NUCLEOTIDE SEQUENCE [LARGE SCALE GENOMIC DNA]</scope>
    <source>
        <strain evidence="12 13">DSM 22083</strain>
    </source>
</reference>
<dbReference type="Pfam" id="PF14685">
    <property type="entry name" value="PDZ_Tricorn"/>
    <property type="match status" value="1"/>
</dbReference>
<dbReference type="EMBL" id="JACCBU010000001">
    <property type="protein sequence ID" value="NYE74773.1"/>
    <property type="molecule type" value="Genomic_DNA"/>
</dbReference>
<feature type="region of interest" description="Disordered" evidence="10">
    <location>
        <begin position="523"/>
        <end position="565"/>
    </location>
</feature>
<keyword evidence="3 7" id="KW-0963">Cytoplasm</keyword>
<sequence length="1092" mass="118299">MTAGYFRFPDVNDDQLVFCAGDDLWLAPLAGGRAARLTADAAPVRHPRFSPDGRRVAWASARDGGWEVRLVDLESGAVQRLTYWGSDQTTVIGWRDDETVLVVSSAGEINLRHTTVRAVGVDGRSERLGFGPTSMLAVHESGAVALATRYSRPAEYWKRYRGGTASRLWLDPAGDGDWRRLLPDVEASLTSPLWYGDRLVFASDLEADLPGNPDGQANLYSVSAEGDDLTRHTQHTVRHGYVRDPASDGRTVVYHAHGALYRMSGLNTDPEPIELTLGTALAGRQPRALEPSEQLTQIRPDRAGNGSVLEWRGNAFYLTHREGPARALAADSGVRIREPRVLGDTGRAAYVTDADGEDAIEIRATDALTPPRRIAGGRLGRVLALEPDPAGARLAAVSHDGRVSLVDVESGEIRELGRSVNGEATGLAFSPDGRYLVWSEPNPTHRYLRLADLAAAPGTEPVQLTSGRFSDSSPSFTADGKYLAFLSARTFDPRYDSHTFDLGFASAVRPYLVPLAATTEAPFGPSADGWPVAPADPKAEGKEGSDAKGDDPAEPGAKDAGVGVKPTDEVAVDGFEHRMLPFPVPAGGYRELNATKAGVAWIREIDRGVLGSARADVPGDGPGDALEVYLLAERKLETLADPVDDYQVSGDGTRLVVRSGAEVKVVPAERPIKEDDDPAAVTVDLSRLRFELDPVAEWRQMFDEQGRLMRDHFWREDLDGVDWSAVLDRYRPIVDRLGSHDDLVDLLWETVGELNTSHAYVMPASRPDREEKRVGLLGADLAPADDGWEITAILPGETSDPEARSPLRAAGVGAEPGDRIVAVDGRPVDPRFGPTASLAGAAGQPVELTLRRPGGDQDRRVVVRPLESEEPIRYQAWVASRSAYVREATNGRFGYLHIPDMASPGWAQLHRDIDLATRAEGLIVDVRYNRGGHTSQLVIERLARRVIGWDVARQIRTAEEYPSQAPRGPVIFVTNEFAGSDGDIVSAAAQALRIGPVVGIRSWGGVVGIDGRFSLVDGTGVTQPRYAFWLEGYGWGVENHGIDPDVEVPITPAQWDGPADPQLDRAIEEAERLLAERPAAAPPQPEPPRAAR</sequence>
<evidence type="ECO:0000256" key="2">
    <source>
        <dbReference type="ARBA" id="ARBA00008524"/>
    </source>
</evidence>
<name>A0A7Y9LFE7_9ACTN</name>
<comment type="caution">
    <text evidence="12">The sequence shown here is derived from an EMBL/GenBank/DDBJ whole genome shotgun (WGS) entry which is preliminary data.</text>
</comment>
<dbReference type="PANTHER" id="PTHR43253">
    <property type="entry name" value="TRICORN PROTEASE HOMOLOG 2-RELATED"/>
    <property type="match status" value="1"/>
</dbReference>
<feature type="active site" description="Nucleophile" evidence="8">
    <location>
        <position position="980"/>
    </location>
</feature>
<evidence type="ECO:0000256" key="9">
    <source>
        <dbReference type="PIRSR" id="PIRSR036421-3"/>
    </source>
</evidence>
<dbReference type="GO" id="GO:0005737">
    <property type="term" value="C:cytoplasm"/>
    <property type="evidence" value="ECO:0007669"/>
    <property type="project" value="UniProtKB-SubCell"/>
</dbReference>
<evidence type="ECO:0000313" key="13">
    <source>
        <dbReference type="Proteomes" id="UP000569914"/>
    </source>
</evidence>
<feature type="active site" description="Charge relay system" evidence="8">
    <location>
        <position position="758"/>
    </location>
</feature>
<protein>
    <recommendedName>
        <fullName evidence="7">Tricorn protease homolog</fullName>
        <ecNumber evidence="7">3.4.21.-</ecNumber>
    </recommendedName>
</protein>
<dbReference type="Gene3D" id="3.30.750.44">
    <property type="match status" value="1"/>
</dbReference>
<dbReference type="SMART" id="SM00245">
    <property type="entry name" value="TSPc"/>
    <property type="match status" value="1"/>
</dbReference>
<proteinExistence type="inferred from homology"/>
<dbReference type="Gene3D" id="3.90.226.10">
    <property type="entry name" value="2-enoyl-CoA Hydratase, Chain A, domain 1"/>
    <property type="match status" value="1"/>
</dbReference>
<dbReference type="Pfam" id="PF14684">
    <property type="entry name" value="Tricorn_C1"/>
    <property type="match status" value="1"/>
</dbReference>
<dbReference type="RefSeq" id="WP_179757316.1">
    <property type="nucleotide sequence ID" value="NZ_JACCBU010000001.1"/>
</dbReference>
<dbReference type="InterPro" id="IPR029414">
    <property type="entry name" value="Tricorn_PDZ"/>
</dbReference>
<dbReference type="InterPro" id="IPR015943">
    <property type="entry name" value="WD40/YVTN_repeat-like_dom_sf"/>
</dbReference>
<dbReference type="InterPro" id="IPR012393">
    <property type="entry name" value="Tricorn_protease"/>
</dbReference>